<accession>A0A8K0JK59</accession>
<dbReference type="AlphaFoldDB" id="A0A8K0JK59"/>
<comment type="caution">
    <text evidence="2">The sequence shown here is derived from an EMBL/GenBank/DDBJ whole genome shotgun (WGS) entry which is preliminary data.</text>
</comment>
<dbReference type="Proteomes" id="UP000812966">
    <property type="component" value="Unassembled WGS sequence"/>
</dbReference>
<keyword evidence="3" id="KW-1185">Reference proteome</keyword>
<evidence type="ECO:0000256" key="1">
    <source>
        <dbReference type="SAM" id="MobiDB-lite"/>
    </source>
</evidence>
<sequence>MSNDHAALWIQSLSGVPLDQFAPADALPPRPSSCGPSDADTSRSGDCRPSIVSAGGSASRYVEQLLMNGVMEISNESFFVSAARIGNRLPFDPESFSEEALDSIAKAHQERYLESFEDSLARLKAINLDLTEGIVKETKTFHTAMNVVFNETIDPGTATLAKRRCNNIDLQRSMLWNYGPKCLLEAGYHDLSVPKVDSTHLIGQWPDHLQEGSSFYNVCHRVYEAEDTRRTYGNRGNWSDKPPVEKAVSLLSRAALREMHRYREIAEQSTHRFRSARPQPSESTGIIPSSSVNTNCSPS</sequence>
<evidence type="ECO:0000313" key="2">
    <source>
        <dbReference type="EMBL" id="KAG7532118.1"/>
    </source>
</evidence>
<proteinExistence type="predicted"/>
<protein>
    <submittedName>
        <fullName evidence="2">Uncharacterized protein</fullName>
    </submittedName>
</protein>
<feature type="compositionally biased region" description="Polar residues" evidence="1">
    <location>
        <begin position="278"/>
        <end position="299"/>
    </location>
</feature>
<evidence type="ECO:0000313" key="3">
    <source>
        <dbReference type="Proteomes" id="UP000812966"/>
    </source>
</evidence>
<reference evidence="2" key="1">
    <citation type="submission" date="2020-04" db="EMBL/GenBank/DDBJ databases">
        <title>Analysis of mating type loci in Filobasidium floriforme.</title>
        <authorList>
            <person name="Nowrousian M."/>
        </authorList>
    </citation>
    <scope>NUCLEOTIDE SEQUENCE</scope>
    <source>
        <strain evidence="2">CBS 6242</strain>
    </source>
</reference>
<gene>
    <name evidence="2" type="ORF">FFLO_03806</name>
</gene>
<name>A0A8K0JK59_9TREE</name>
<feature type="region of interest" description="Disordered" evidence="1">
    <location>
        <begin position="21"/>
        <end position="51"/>
    </location>
</feature>
<organism evidence="2 3">
    <name type="scientific">Filobasidium floriforme</name>
    <dbReference type="NCBI Taxonomy" id="5210"/>
    <lineage>
        <taxon>Eukaryota</taxon>
        <taxon>Fungi</taxon>
        <taxon>Dikarya</taxon>
        <taxon>Basidiomycota</taxon>
        <taxon>Agaricomycotina</taxon>
        <taxon>Tremellomycetes</taxon>
        <taxon>Filobasidiales</taxon>
        <taxon>Filobasidiaceae</taxon>
        <taxon>Filobasidium</taxon>
    </lineage>
</organism>
<feature type="region of interest" description="Disordered" evidence="1">
    <location>
        <begin position="267"/>
        <end position="299"/>
    </location>
</feature>
<dbReference type="EMBL" id="JABELV010000073">
    <property type="protein sequence ID" value="KAG7532118.1"/>
    <property type="molecule type" value="Genomic_DNA"/>
</dbReference>